<dbReference type="Pfam" id="PF04417">
    <property type="entry name" value="DUF501"/>
    <property type="match status" value="1"/>
</dbReference>
<dbReference type="EnsemblProtists" id="EKX35968">
    <property type="protein sequence ID" value="EKX35968"/>
    <property type="gene ID" value="GUITHDRAFT_117883"/>
</dbReference>
<evidence type="ECO:0000313" key="2">
    <source>
        <dbReference type="EnsemblProtists" id="EKX35968"/>
    </source>
</evidence>
<dbReference type="AlphaFoldDB" id="L1II88"/>
<accession>L1II88</accession>
<evidence type="ECO:0000313" key="1">
    <source>
        <dbReference type="EMBL" id="EKX35968.1"/>
    </source>
</evidence>
<dbReference type="EMBL" id="JH993081">
    <property type="protein sequence ID" value="EKX35968.1"/>
    <property type="molecule type" value="Genomic_DNA"/>
</dbReference>
<organism evidence="1">
    <name type="scientific">Guillardia theta (strain CCMP2712)</name>
    <name type="common">Cryptophyte</name>
    <dbReference type="NCBI Taxonomy" id="905079"/>
    <lineage>
        <taxon>Eukaryota</taxon>
        <taxon>Cryptophyceae</taxon>
        <taxon>Pyrenomonadales</taxon>
        <taxon>Geminigeraceae</taxon>
        <taxon>Guillardia</taxon>
    </lineage>
</organism>
<dbReference type="PANTHER" id="PTHR37163:SF1">
    <property type="entry name" value="DUF501 DOMAIN-CONTAINING PROTEIN"/>
    <property type="match status" value="1"/>
</dbReference>
<sequence length="161" mass="18725">MDFPAKKLPRSYWAEKFSMSAEQKEQSRLEKSVGKENTVNAVSVAARSDDGRPTVILCYPLIPSRRTNVGFEPFPTLFWMSHDEIRASITDLEYKGLIQKFRERLLEDRKAFLQMEEAHRCEFQFPFAERGTWIQFGHAGGMLHRDGTSLWFVEEEPTDAF</sequence>
<keyword evidence="3" id="KW-1185">Reference proteome</keyword>
<dbReference type="PANTHER" id="PTHR37163">
    <property type="entry name" value="CONSERVED PROTEIN"/>
    <property type="match status" value="1"/>
</dbReference>
<proteinExistence type="predicted"/>
<dbReference type="Proteomes" id="UP000011087">
    <property type="component" value="Unassembled WGS sequence"/>
</dbReference>
<reference evidence="1 3" key="1">
    <citation type="journal article" date="2012" name="Nature">
        <title>Algal genomes reveal evolutionary mosaicism and the fate of nucleomorphs.</title>
        <authorList>
            <consortium name="DOE Joint Genome Institute"/>
            <person name="Curtis B.A."/>
            <person name="Tanifuji G."/>
            <person name="Burki F."/>
            <person name="Gruber A."/>
            <person name="Irimia M."/>
            <person name="Maruyama S."/>
            <person name="Arias M.C."/>
            <person name="Ball S.G."/>
            <person name="Gile G.H."/>
            <person name="Hirakawa Y."/>
            <person name="Hopkins J.F."/>
            <person name="Kuo A."/>
            <person name="Rensing S.A."/>
            <person name="Schmutz J."/>
            <person name="Symeonidi A."/>
            <person name="Elias M."/>
            <person name="Eveleigh R.J."/>
            <person name="Herman E.K."/>
            <person name="Klute M.J."/>
            <person name="Nakayama T."/>
            <person name="Obornik M."/>
            <person name="Reyes-Prieto A."/>
            <person name="Armbrust E.V."/>
            <person name="Aves S.J."/>
            <person name="Beiko R.G."/>
            <person name="Coutinho P."/>
            <person name="Dacks J.B."/>
            <person name="Durnford D.G."/>
            <person name="Fast N.M."/>
            <person name="Green B.R."/>
            <person name="Grisdale C.J."/>
            <person name="Hempel F."/>
            <person name="Henrissat B."/>
            <person name="Hoppner M.P."/>
            <person name="Ishida K."/>
            <person name="Kim E."/>
            <person name="Koreny L."/>
            <person name="Kroth P.G."/>
            <person name="Liu Y."/>
            <person name="Malik S.B."/>
            <person name="Maier U.G."/>
            <person name="McRose D."/>
            <person name="Mock T."/>
            <person name="Neilson J.A."/>
            <person name="Onodera N.T."/>
            <person name="Poole A.M."/>
            <person name="Pritham E.J."/>
            <person name="Richards T.A."/>
            <person name="Rocap G."/>
            <person name="Roy S.W."/>
            <person name="Sarai C."/>
            <person name="Schaack S."/>
            <person name="Shirato S."/>
            <person name="Slamovits C.H."/>
            <person name="Spencer D.F."/>
            <person name="Suzuki S."/>
            <person name="Worden A.Z."/>
            <person name="Zauner S."/>
            <person name="Barry K."/>
            <person name="Bell C."/>
            <person name="Bharti A.K."/>
            <person name="Crow J.A."/>
            <person name="Grimwood J."/>
            <person name="Kramer R."/>
            <person name="Lindquist E."/>
            <person name="Lucas S."/>
            <person name="Salamov A."/>
            <person name="McFadden G.I."/>
            <person name="Lane C.E."/>
            <person name="Keeling P.J."/>
            <person name="Gray M.W."/>
            <person name="Grigoriev I.V."/>
            <person name="Archibald J.M."/>
        </authorList>
    </citation>
    <scope>NUCLEOTIDE SEQUENCE</scope>
    <source>
        <strain evidence="1 3">CCMP2712</strain>
    </source>
</reference>
<protein>
    <submittedName>
        <fullName evidence="1 2">Uncharacterized protein</fullName>
    </submittedName>
</protein>
<name>L1II88_GUITC</name>
<dbReference type="HOGENOM" id="CLU_1646935_0_0_1"/>
<dbReference type="OrthoDB" id="10617408at2759"/>
<reference evidence="3" key="2">
    <citation type="submission" date="2012-11" db="EMBL/GenBank/DDBJ databases">
        <authorList>
            <person name="Kuo A."/>
            <person name="Curtis B.A."/>
            <person name="Tanifuji G."/>
            <person name="Burki F."/>
            <person name="Gruber A."/>
            <person name="Irimia M."/>
            <person name="Maruyama S."/>
            <person name="Arias M.C."/>
            <person name="Ball S.G."/>
            <person name="Gile G.H."/>
            <person name="Hirakawa Y."/>
            <person name="Hopkins J.F."/>
            <person name="Rensing S.A."/>
            <person name="Schmutz J."/>
            <person name="Symeonidi A."/>
            <person name="Elias M."/>
            <person name="Eveleigh R.J."/>
            <person name="Herman E.K."/>
            <person name="Klute M.J."/>
            <person name="Nakayama T."/>
            <person name="Obornik M."/>
            <person name="Reyes-Prieto A."/>
            <person name="Armbrust E.V."/>
            <person name="Aves S.J."/>
            <person name="Beiko R.G."/>
            <person name="Coutinho P."/>
            <person name="Dacks J.B."/>
            <person name="Durnford D.G."/>
            <person name="Fast N.M."/>
            <person name="Green B.R."/>
            <person name="Grisdale C."/>
            <person name="Hempe F."/>
            <person name="Henrissat B."/>
            <person name="Hoppner M.P."/>
            <person name="Ishida K.-I."/>
            <person name="Kim E."/>
            <person name="Koreny L."/>
            <person name="Kroth P.G."/>
            <person name="Liu Y."/>
            <person name="Malik S.-B."/>
            <person name="Maier U.G."/>
            <person name="McRose D."/>
            <person name="Mock T."/>
            <person name="Neilson J.A."/>
            <person name="Onodera N.T."/>
            <person name="Poole A.M."/>
            <person name="Pritham E.J."/>
            <person name="Richards T.A."/>
            <person name="Rocap G."/>
            <person name="Roy S.W."/>
            <person name="Sarai C."/>
            <person name="Schaack S."/>
            <person name="Shirato S."/>
            <person name="Slamovits C.H."/>
            <person name="Spencer D.F."/>
            <person name="Suzuki S."/>
            <person name="Worden A.Z."/>
            <person name="Zauner S."/>
            <person name="Barry K."/>
            <person name="Bell C."/>
            <person name="Bharti A.K."/>
            <person name="Crow J.A."/>
            <person name="Grimwood J."/>
            <person name="Kramer R."/>
            <person name="Lindquist E."/>
            <person name="Lucas S."/>
            <person name="Salamov A."/>
            <person name="McFadden G.I."/>
            <person name="Lane C.E."/>
            <person name="Keeling P.J."/>
            <person name="Gray M.W."/>
            <person name="Grigoriev I.V."/>
            <person name="Archibald J.M."/>
        </authorList>
    </citation>
    <scope>NUCLEOTIDE SEQUENCE</scope>
    <source>
        <strain evidence="3">CCMP2712</strain>
    </source>
</reference>
<dbReference type="GeneID" id="17292703"/>
<dbReference type="PaxDb" id="55529-EKX35968"/>
<gene>
    <name evidence="1" type="ORF">GUITHDRAFT_117883</name>
</gene>
<dbReference type="InterPro" id="IPR007511">
    <property type="entry name" value="DUF501"/>
</dbReference>
<evidence type="ECO:0000313" key="3">
    <source>
        <dbReference type="Proteomes" id="UP000011087"/>
    </source>
</evidence>
<reference evidence="2" key="3">
    <citation type="submission" date="2015-06" db="UniProtKB">
        <authorList>
            <consortium name="EnsemblProtists"/>
        </authorList>
    </citation>
    <scope>IDENTIFICATION</scope>
</reference>
<dbReference type="RefSeq" id="XP_005822948.1">
    <property type="nucleotide sequence ID" value="XM_005822891.1"/>
</dbReference>
<dbReference type="KEGG" id="gtt:GUITHDRAFT_117883"/>